<dbReference type="EC" id="3.1.3.18" evidence="4"/>
<dbReference type="InterPro" id="IPR041492">
    <property type="entry name" value="HAD_2"/>
</dbReference>
<dbReference type="Gene3D" id="1.10.150.240">
    <property type="entry name" value="Putative phosphatase, domain 2"/>
    <property type="match status" value="1"/>
</dbReference>
<dbReference type="SFLD" id="SFLDS00003">
    <property type="entry name" value="Haloacid_Dehalogenase"/>
    <property type="match status" value="1"/>
</dbReference>
<dbReference type="InterPro" id="IPR036412">
    <property type="entry name" value="HAD-like_sf"/>
</dbReference>
<dbReference type="InterPro" id="IPR023214">
    <property type="entry name" value="HAD_sf"/>
</dbReference>
<evidence type="ECO:0000256" key="4">
    <source>
        <dbReference type="ARBA" id="ARBA00013078"/>
    </source>
</evidence>
<dbReference type="Pfam" id="PF13419">
    <property type="entry name" value="HAD_2"/>
    <property type="match status" value="1"/>
</dbReference>
<gene>
    <name evidence="5" type="primary">cbbZ</name>
    <name evidence="5" type="ORF">NSE01_35300</name>
</gene>
<dbReference type="GO" id="GO:0006281">
    <property type="term" value="P:DNA repair"/>
    <property type="evidence" value="ECO:0007669"/>
    <property type="project" value="TreeGrafter"/>
</dbReference>
<dbReference type="SFLD" id="SFLDG01129">
    <property type="entry name" value="C1.5:_HAD__Beta-PGM__Phosphata"/>
    <property type="match status" value="1"/>
</dbReference>
<dbReference type="SUPFAM" id="SSF56784">
    <property type="entry name" value="HAD-like"/>
    <property type="match status" value="1"/>
</dbReference>
<comment type="pathway">
    <text evidence="2">Organic acid metabolism; glycolate biosynthesis; glycolate from 2-phosphoglycolate: step 1/1.</text>
</comment>
<dbReference type="PANTHER" id="PTHR43434:SF1">
    <property type="entry name" value="PHOSPHOGLYCOLATE PHOSPHATASE"/>
    <property type="match status" value="1"/>
</dbReference>
<comment type="similarity">
    <text evidence="3">Belongs to the HAD-like hydrolase superfamily. CbbY/CbbZ/Gph/YieH family.</text>
</comment>
<dbReference type="GO" id="GO:0008967">
    <property type="term" value="F:phosphoglycolate phosphatase activity"/>
    <property type="evidence" value="ECO:0007669"/>
    <property type="project" value="UniProtKB-EC"/>
</dbReference>
<dbReference type="InterPro" id="IPR050155">
    <property type="entry name" value="HAD-like_hydrolase_sf"/>
</dbReference>
<evidence type="ECO:0000313" key="6">
    <source>
        <dbReference type="Proteomes" id="UP000321464"/>
    </source>
</evidence>
<dbReference type="InterPro" id="IPR023198">
    <property type="entry name" value="PGP-like_dom2"/>
</dbReference>
<dbReference type="NCBIfam" id="TIGR01549">
    <property type="entry name" value="HAD-SF-IA-v1"/>
    <property type="match status" value="1"/>
</dbReference>
<name>A0A512APR1_9SPHN</name>
<dbReference type="PANTHER" id="PTHR43434">
    <property type="entry name" value="PHOSPHOGLYCOLATE PHOSPHATASE"/>
    <property type="match status" value="1"/>
</dbReference>
<dbReference type="InterPro" id="IPR006439">
    <property type="entry name" value="HAD-SF_hydro_IA"/>
</dbReference>
<proteinExistence type="inferred from homology"/>
<dbReference type="PRINTS" id="PR00413">
    <property type="entry name" value="HADHALOGNASE"/>
</dbReference>
<protein>
    <recommendedName>
        <fullName evidence="4">phosphoglycolate phosphatase</fullName>
        <ecNumber evidence="4">3.1.3.18</ecNumber>
    </recommendedName>
</protein>
<dbReference type="RefSeq" id="WP_147161002.1">
    <property type="nucleotide sequence ID" value="NZ_BJYR01000025.1"/>
</dbReference>
<organism evidence="5 6">
    <name type="scientific">Novosphingobium sediminis</name>
    <dbReference type="NCBI Taxonomy" id="707214"/>
    <lineage>
        <taxon>Bacteria</taxon>
        <taxon>Pseudomonadati</taxon>
        <taxon>Pseudomonadota</taxon>
        <taxon>Alphaproteobacteria</taxon>
        <taxon>Sphingomonadales</taxon>
        <taxon>Sphingomonadaceae</taxon>
        <taxon>Novosphingobium</taxon>
    </lineage>
</organism>
<dbReference type="EMBL" id="BJYR01000025">
    <property type="protein sequence ID" value="GEO01698.1"/>
    <property type="molecule type" value="Genomic_DNA"/>
</dbReference>
<dbReference type="Gene3D" id="3.40.50.1000">
    <property type="entry name" value="HAD superfamily/HAD-like"/>
    <property type="match status" value="1"/>
</dbReference>
<comment type="catalytic activity">
    <reaction evidence="1">
        <text>2-phosphoglycolate + H2O = glycolate + phosphate</text>
        <dbReference type="Rhea" id="RHEA:14369"/>
        <dbReference type="ChEBI" id="CHEBI:15377"/>
        <dbReference type="ChEBI" id="CHEBI:29805"/>
        <dbReference type="ChEBI" id="CHEBI:43474"/>
        <dbReference type="ChEBI" id="CHEBI:58033"/>
        <dbReference type="EC" id="3.1.3.18"/>
    </reaction>
</comment>
<reference evidence="5 6" key="1">
    <citation type="submission" date="2019-07" db="EMBL/GenBank/DDBJ databases">
        <title>Whole genome shotgun sequence of Novosphingobium sediminis NBRC 106119.</title>
        <authorList>
            <person name="Hosoyama A."/>
            <person name="Uohara A."/>
            <person name="Ohji S."/>
            <person name="Ichikawa N."/>
        </authorList>
    </citation>
    <scope>NUCLEOTIDE SEQUENCE [LARGE SCALE GENOMIC DNA]</scope>
    <source>
        <strain evidence="5 6">NBRC 106119</strain>
    </source>
</reference>
<dbReference type="Proteomes" id="UP000321464">
    <property type="component" value="Unassembled WGS sequence"/>
</dbReference>
<evidence type="ECO:0000256" key="2">
    <source>
        <dbReference type="ARBA" id="ARBA00004818"/>
    </source>
</evidence>
<comment type="caution">
    <text evidence="5">The sequence shown here is derived from an EMBL/GenBank/DDBJ whole genome shotgun (WGS) entry which is preliminary data.</text>
</comment>
<dbReference type="GO" id="GO:0005829">
    <property type="term" value="C:cytosol"/>
    <property type="evidence" value="ECO:0007669"/>
    <property type="project" value="TreeGrafter"/>
</dbReference>
<evidence type="ECO:0000313" key="5">
    <source>
        <dbReference type="EMBL" id="GEO01698.1"/>
    </source>
</evidence>
<evidence type="ECO:0000256" key="3">
    <source>
        <dbReference type="ARBA" id="ARBA00006171"/>
    </source>
</evidence>
<accession>A0A512APR1</accession>
<evidence type="ECO:0000256" key="1">
    <source>
        <dbReference type="ARBA" id="ARBA00000830"/>
    </source>
</evidence>
<dbReference type="OrthoDB" id="9793014at2"/>
<dbReference type="AlphaFoldDB" id="A0A512APR1"/>
<sequence>MAAPAPLLFDLDGTLVDSARTIAAALSSVAIARGGHRITAEAVRPLVSRGVGVVVASALGAFAGDPQADIAEFRSVLAALPAEPGDLYAGVPAALAALQARGHPMAIVTNKPEGLARILLREQRLDGLFGAVIGGDTCTVCKPQPAPLHRALAAIAPDGEAERAIMIGDSDVDGEAAQAAGCRFMLFEGGYGPVSADCYPVDARFSAFDQFDAVLTALTAKSMAGAG</sequence>
<keyword evidence="6" id="KW-1185">Reference proteome</keyword>